<gene>
    <name evidence="8" type="ORF">M378DRAFT_158020</name>
</gene>
<dbReference type="Pfam" id="PF13445">
    <property type="entry name" value="zf-RING_UBOX"/>
    <property type="match status" value="1"/>
</dbReference>
<reference evidence="8 9" key="1">
    <citation type="submission" date="2014-04" db="EMBL/GenBank/DDBJ databases">
        <title>Evolutionary Origins and Diversification of the Mycorrhizal Mutualists.</title>
        <authorList>
            <consortium name="DOE Joint Genome Institute"/>
            <consortium name="Mycorrhizal Genomics Consortium"/>
            <person name="Kohler A."/>
            <person name="Kuo A."/>
            <person name="Nagy L.G."/>
            <person name="Floudas D."/>
            <person name="Copeland A."/>
            <person name="Barry K.W."/>
            <person name="Cichocki N."/>
            <person name="Veneault-Fourrey C."/>
            <person name="LaButti K."/>
            <person name="Lindquist E.A."/>
            <person name="Lipzen A."/>
            <person name="Lundell T."/>
            <person name="Morin E."/>
            <person name="Murat C."/>
            <person name="Riley R."/>
            <person name="Ohm R."/>
            <person name="Sun H."/>
            <person name="Tunlid A."/>
            <person name="Henrissat B."/>
            <person name="Grigoriev I.V."/>
            <person name="Hibbett D.S."/>
            <person name="Martin F."/>
        </authorList>
    </citation>
    <scope>NUCLEOTIDE SEQUENCE [LARGE SCALE GENOMIC DNA]</scope>
    <source>
        <strain evidence="8 9">Koide BX008</strain>
    </source>
</reference>
<dbReference type="InterPro" id="IPR017907">
    <property type="entry name" value="Znf_RING_CS"/>
</dbReference>
<dbReference type="Gene3D" id="3.30.40.10">
    <property type="entry name" value="Zinc/RING finger domain, C3HC4 (zinc finger)"/>
    <property type="match status" value="1"/>
</dbReference>
<name>A0A0C2X3W1_AMAMK</name>
<feature type="domain" description="RING-type" evidence="7">
    <location>
        <begin position="132"/>
        <end position="219"/>
    </location>
</feature>
<evidence type="ECO:0000256" key="1">
    <source>
        <dbReference type="ARBA" id="ARBA00022723"/>
    </source>
</evidence>
<dbReference type="OrthoDB" id="3219336at2759"/>
<feature type="region of interest" description="Disordered" evidence="6">
    <location>
        <begin position="245"/>
        <end position="273"/>
    </location>
</feature>
<accession>A0A0C2X3W1</accession>
<dbReference type="InterPro" id="IPR001841">
    <property type="entry name" value="Znf_RING"/>
</dbReference>
<dbReference type="PROSITE" id="PS00518">
    <property type="entry name" value="ZF_RING_1"/>
    <property type="match status" value="1"/>
</dbReference>
<feature type="compositionally biased region" description="Basic residues" evidence="6">
    <location>
        <begin position="42"/>
        <end position="51"/>
    </location>
</feature>
<dbReference type="AlphaFoldDB" id="A0A0C2X3W1"/>
<evidence type="ECO:0000259" key="7">
    <source>
        <dbReference type="PROSITE" id="PS50089"/>
    </source>
</evidence>
<protein>
    <recommendedName>
        <fullName evidence="7">RING-type domain-containing protein</fullName>
    </recommendedName>
</protein>
<feature type="region of interest" description="Disordered" evidence="6">
    <location>
        <begin position="1"/>
        <end position="65"/>
    </location>
</feature>
<evidence type="ECO:0000256" key="3">
    <source>
        <dbReference type="ARBA" id="ARBA00022833"/>
    </source>
</evidence>
<dbReference type="SMART" id="SM00184">
    <property type="entry name" value="RING"/>
    <property type="match status" value="1"/>
</dbReference>
<dbReference type="InterPro" id="IPR013083">
    <property type="entry name" value="Znf_RING/FYVE/PHD"/>
</dbReference>
<dbReference type="InterPro" id="IPR027370">
    <property type="entry name" value="Znf-RING_euk"/>
</dbReference>
<keyword evidence="1" id="KW-0479">Metal-binding</keyword>
<keyword evidence="2 4" id="KW-0863">Zinc-finger</keyword>
<dbReference type="PROSITE" id="PS50089">
    <property type="entry name" value="ZF_RING_2"/>
    <property type="match status" value="1"/>
</dbReference>
<evidence type="ECO:0000256" key="2">
    <source>
        <dbReference type="ARBA" id="ARBA00022771"/>
    </source>
</evidence>
<dbReference type="HOGENOM" id="CLU_057727_0_0_1"/>
<dbReference type="GO" id="GO:0008270">
    <property type="term" value="F:zinc ion binding"/>
    <property type="evidence" value="ECO:0007669"/>
    <property type="project" value="UniProtKB-KW"/>
</dbReference>
<feature type="coiled-coil region" evidence="5">
    <location>
        <begin position="86"/>
        <end position="113"/>
    </location>
</feature>
<evidence type="ECO:0000256" key="5">
    <source>
        <dbReference type="SAM" id="Coils"/>
    </source>
</evidence>
<sequence>MPVLRSSKGQQSIEEAFSRDTRTPLTAKRTHPTSSTSSSRTSRSKQAKPKKNKEASEPPKPLPDNEVIEIASDSEDDCTLANAMVIYNLRKEIAHLKDEKVKQKRDLEKYKQNFLKGKLTVDASQVEEILNCEICTGRMWSPYLLSDCGHCFCQTCLQDWFRTVLNKFVAEHPNVDPTHPDWRWQLQPLLLNNPGLLATFPAFNAFNAPRPQYSCPTCRNIITTRPVEVYTLKALVRILASAAGDKSPQKDRNSKKALTTPWDQFFPPSIGRA</sequence>
<proteinExistence type="predicted"/>
<organism evidence="8 9">
    <name type="scientific">Amanita muscaria (strain Koide BX008)</name>
    <dbReference type="NCBI Taxonomy" id="946122"/>
    <lineage>
        <taxon>Eukaryota</taxon>
        <taxon>Fungi</taxon>
        <taxon>Dikarya</taxon>
        <taxon>Basidiomycota</taxon>
        <taxon>Agaricomycotina</taxon>
        <taxon>Agaricomycetes</taxon>
        <taxon>Agaricomycetidae</taxon>
        <taxon>Agaricales</taxon>
        <taxon>Pluteineae</taxon>
        <taxon>Amanitaceae</taxon>
        <taxon>Amanita</taxon>
    </lineage>
</organism>
<dbReference type="InParanoid" id="A0A0C2X3W1"/>
<evidence type="ECO:0000256" key="4">
    <source>
        <dbReference type="PROSITE-ProRule" id="PRU00175"/>
    </source>
</evidence>
<evidence type="ECO:0000313" key="9">
    <source>
        <dbReference type="Proteomes" id="UP000054549"/>
    </source>
</evidence>
<keyword evidence="3" id="KW-0862">Zinc</keyword>
<dbReference type="SUPFAM" id="SSF57850">
    <property type="entry name" value="RING/U-box"/>
    <property type="match status" value="1"/>
</dbReference>
<evidence type="ECO:0000313" key="8">
    <source>
        <dbReference type="EMBL" id="KIL68882.1"/>
    </source>
</evidence>
<dbReference type="EMBL" id="KN818227">
    <property type="protein sequence ID" value="KIL68882.1"/>
    <property type="molecule type" value="Genomic_DNA"/>
</dbReference>
<dbReference type="Proteomes" id="UP000054549">
    <property type="component" value="Unassembled WGS sequence"/>
</dbReference>
<keyword evidence="5" id="KW-0175">Coiled coil</keyword>
<evidence type="ECO:0000256" key="6">
    <source>
        <dbReference type="SAM" id="MobiDB-lite"/>
    </source>
</evidence>
<dbReference type="STRING" id="946122.A0A0C2X3W1"/>
<keyword evidence="9" id="KW-1185">Reference proteome</keyword>